<accession>A0ABR4LG28</accession>
<protein>
    <submittedName>
        <fullName evidence="6">Uncharacterized protein</fullName>
    </submittedName>
</protein>
<dbReference type="EMBL" id="JBFXLQ010000068">
    <property type="protein sequence ID" value="KAL2862408.1"/>
    <property type="molecule type" value="Genomic_DNA"/>
</dbReference>
<evidence type="ECO:0000256" key="2">
    <source>
        <dbReference type="ARBA" id="ARBA00022692"/>
    </source>
</evidence>
<comment type="subcellular location">
    <subcellularLocation>
        <location evidence="1">Cell membrane</location>
        <topology evidence="1">Multi-pass membrane protein</topology>
    </subcellularLocation>
</comment>
<dbReference type="PANTHER" id="PTHR46494">
    <property type="entry name" value="CORA FAMILY METAL ION TRANSPORTER (EUROFUNG)"/>
    <property type="match status" value="1"/>
</dbReference>
<feature type="transmembrane region" description="Helical" evidence="5">
    <location>
        <begin position="275"/>
        <end position="295"/>
    </location>
</feature>
<evidence type="ECO:0000256" key="4">
    <source>
        <dbReference type="ARBA" id="ARBA00023136"/>
    </source>
</evidence>
<dbReference type="Pfam" id="PF01544">
    <property type="entry name" value="CorA"/>
    <property type="match status" value="1"/>
</dbReference>
<dbReference type="Gene3D" id="1.20.58.340">
    <property type="entry name" value="Magnesium transport protein CorA, transmembrane region"/>
    <property type="match status" value="1"/>
</dbReference>
<dbReference type="InterPro" id="IPR045863">
    <property type="entry name" value="CorA_TM1_TM2"/>
</dbReference>
<keyword evidence="7" id="KW-1185">Reference proteome</keyword>
<evidence type="ECO:0000313" key="7">
    <source>
        <dbReference type="Proteomes" id="UP001610432"/>
    </source>
</evidence>
<evidence type="ECO:0000256" key="5">
    <source>
        <dbReference type="SAM" id="Phobius"/>
    </source>
</evidence>
<dbReference type="PANTHER" id="PTHR46494:SF1">
    <property type="entry name" value="CORA FAMILY METAL ION TRANSPORTER (EUROFUNG)"/>
    <property type="match status" value="1"/>
</dbReference>
<name>A0ABR4LG28_9EURO</name>
<dbReference type="InterPro" id="IPR002523">
    <property type="entry name" value="MgTranspt_CorA/ZnTranspt_ZntB"/>
</dbReference>
<evidence type="ECO:0000256" key="1">
    <source>
        <dbReference type="ARBA" id="ARBA00004651"/>
    </source>
</evidence>
<proteinExistence type="predicted"/>
<organism evidence="6 7">
    <name type="scientific">Aspergillus lucknowensis</name>
    <dbReference type="NCBI Taxonomy" id="176173"/>
    <lineage>
        <taxon>Eukaryota</taxon>
        <taxon>Fungi</taxon>
        <taxon>Dikarya</taxon>
        <taxon>Ascomycota</taxon>
        <taxon>Pezizomycotina</taxon>
        <taxon>Eurotiomycetes</taxon>
        <taxon>Eurotiomycetidae</taxon>
        <taxon>Eurotiales</taxon>
        <taxon>Aspergillaceae</taxon>
        <taxon>Aspergillus</taxon>
        <taxon>Aspergillus subgen. Nidulantes</taxon>
    </lineage>
</organism>
<comment type="caution">
    <text evidence="6">The sequence shown here is derived from an EMBL/GenBank/DDBJ whole genome shotgun (WGS) entry which is preliminary data.</text>
</comment>
<keyword evidence="4 5" id="KW-0472">Membrane</keyword>
<feature type="transmembrane region" description="Helical" evidence="5">
    <location>
        <begin position="236"/>
        <end position="255"/>
    </location>
</feature>
<evidence type="ECO:0000313" key="6">
    <source>
        <dbReference type="EMBL" id="KAL2862408.1"/>
    </source>
</evidence>
<dbReference type="GeneID" id="98141980"/>
<gene>
    <name evidence="6" type="ORF">BJX67DRAFT_297240</name>
</gene>
<reference evidence="6 7" key="1">
    <citation type="submission" date="2024-07" db="EMBL/GenBank/DDBJ databases">
        <title>Section-level genome sequencing and comparative genomics of Aspergillus sections Usti and Cavernicolus.</title>
        <authorList>
            <consortium name="Lawrence Berkeley National Laboratory"/>
            <person name="Nybo J.L."/>
            <person name="Vesth T.C."/>
            <person name="Theobald S."/>
            <person name="Frisvad J.C."/>
            <person name="Larsen T.O."/>
            <person name="Kjaerboelling I."/>
            <person name="Rothschild-Mancinelli K."/>
            <person name="Lyhne E.K."/>
            <person name="Kogle M.E."/>
            <person name="Barry K."/>
            <person name="Clum A."/>
            <person name="Na H."/>
            <person name="Ledsgaard L."/>
            <person name="Lin J."/>
            <person name="Lipzen A."/>
            <person name="Kuo A."/>
            <person name="Riley R."/>
            <person name="Mondo S."/>
            <person name="Labutti K."/>
            <person name="Haridas S."/>
            <person name="Pangalinan J."/>
            <person name="Salamov A.A."/>
            <person name="Simmons B.A."/>
            <person name="Magnuson J.K."/>
            <person name="Chen J."/>
            <person name="Drula E."/>
            <person name="Henrissat B."/>
            <person name="Wiebenga A."/>
            <person name="Lubbers R.J."/>
            <person name="Gomes A.C."/>
            <person name="Macurrencykelacurrency M.R."/>
            <person name="Stajich J."/>
            <person name="Grigoriev I.V."/>
            <person name="Mortensen U.H."/>
            <person name="De Vries R.P."/>
            <person name="Baker S.E."/>
            <person name="Andersen M.R."/>
        </authorList>
    </citation>
    <scope>NUCLEOTIDE SEQUENCE [LARGE SCALE GENOMIC DNA]</scope>
    <source>
        <strain evidence="6 7">CBS 449.75</strain>
    </source>
</reference>
<keyword evidence="2 5" id="KW-0812">Transmembrane</keyword>
<dbReference type="Proteomes" id="UP001610432">
    <property type="component" value="Unassembled WGS sequence"/>
</dbReference>
<dbReference type="RefSeq" id="XP_070881387.1">
    <property type="nucleotide sequence ID" value="XM_071026908.1"/>
</dbReference>
<evidence type="ECO:0000256" key="3">
    <source>
        <dbReference type="ARBA" id="ARBA00022989"/>
    </source>
</evidence>
<dbReference type="SUPFAM" id="SSF144083">
    <property type="entry name" value="Magnesium transport protein CorA, transmembrane region"/>
    <property type="match status" value="1"/>
</dbReference>
<keyword evidence="3 5" id="KW-1133">Transmembrane helix</keyword>
<sequence length="361" mass="42133">MSADINGSFHCEYAVASPRVSPTVSWACFKIKEVETASKYDWMQPAMHVDWDPETGRQVVFVFGIPREEQRVLLERIPARDVRRRNPFCWHSAFVRIVLGLYDTAFWLLRNLVRDLEKARSNSSHKPNNFPLLHDIARHLFHYHETIEVAEHTLQALVAEQDHWRREDREFVQRNLDTWIKTHQDFRREEKRAHSLKTRSKSLNDRHLNEINLAFNLVSQGFGRDARTDSNMMKTVAVVSMVYLPGTFVSGLFGTNFFSFQADPPNTWVTSGKFWIYWVVTIPLTLLTVLIWAVWHWREVYPRWFEKAVRRRQPGNPDDTEAMTASTPVNNGFAEKTGSFFSIQGVATAFGFRDVQRTETV</sequence>